<keyword evidence="7" id="KW-0645">Protease</keyword>
<dbReference type="SUPFAM" id="SSF141322">
    <property type="entry name" value="NfeD domain-like"/>
    <property type="match status" value="1"/>
</dbReference>
<dbReference type="Gene3D" id="2.40.50.140">
    <property type="entry name" value="Nucleic acid-binding proteins"/>
    <property type="match status" value="1"/>
</dbReference>
<evidence type="ECO:0000256" key="3">
    <source>
        <dbReference type="ARBA" id="ARBA00022989"/>
    </source>
</evidence>
<evidence type="ECO:0000259" key="6">
    <source>
        <dbReference type="Pfam" id="PF01957"/>
    </source>
</evidence>
<keyword evidence="7" id="KW-0378">Hydrolase</keyword>
<feature type="transmembrane region" description="Helical" evidence="5">
    <location>
        <begin position="41"/>
        <end position="65"/>
    </location>
</feature>
<dbReference type="InterPro" id="IPR052165">
    <property type="entry name" value="Membrane_assoc_protease"/>
</dbReference>
<name>A0A420W7R5_9BACT</name>
<dbReference type="GO" id="GO:0008233">
    <property type="term" value="F:peptidase activity"/>
    <property type="evidence" value="ECO:0007669"/>
    <property type="project" value="UniProtKB-KW"/>
</dbReference>
<evidence type="ECO:0000256" key="4">
    <source>
        <dbReference type="ARBA" id="ARBA00023136"/>
    </source>
</evidence>
<dbReference type="EMBL" id="RBIE01000001">
    <property type="protein sequence ID" value="RKQ63344.1"/>
    <property type="molecule type" value="Genomic_DNA"/>
</dbReference>
<proteinExistence type="predicted"/>
<comment type="caution">
    <text evidence="7">The sequence shown here is derived from an EMBL/GenBank/DDBJ whole genome shotgun (WGS) entry which is preliminary data.</text>
</comment>
<dbReference type="AlphaFoldDB" id="A0A420W7R5"/>
<dbReference type="Proteomes" id="UP000280881">
    <property type="component" value="Unassembled WGS sequence"/>
</dbReference>
<evidence type="ECO:0000313" key="8">
    <source>
        <dbReference type="Proteomes" id="UP000280881"/>
    </source>
</evidence>
<keyword evidence="8" id="KW-1185">Reference proteome</keyword>
<evidence type="ECO:0000256" key="2">
    <source>
        <dbReference type="ARBA" id="ARBA00022692"/>
    </source>
</evidence>
<keyword evidence="3 5" id="KW-1133">Transmembrane helix</keyword>
<dbReference type="InterPro" id="IPR002810">
    <property type="entry name" value="NfeD-like_C"/>
</dbReference>
<evidence type="ECO:0000313" key="7">
    <source>
        <dbReference type="EMBL" id="RKQ63344.1"/>
    </source>
</evidence>
<comment type="subcellular location">
    <subcellularLocation>
        <location evidence="1">Membrane</location>
        <topology evidence="1">Multi-pass membrane protein</topology>
    </subcellularLocation>
</comment>
<sequence>MKVNLGIIFFLLGILIVLFETFSPTLYLFPVGLGFIVSGLTYYFTGNFLLSLLLFFLLTSAGYYVSLKYVKRIKGLKDVLSELKKQTGIVVGKVDQFTYEVRFPLGAAGEEVWNAYSEKELSYGDRVKVVGIKGNKLVVEKVDNAQVG</sequence>
<evidence type="ECO:0000256" key="1">
    <source>
        <dbReference type="ARBA" id="ARBA00004141"/>
    </source>
</evidence>
<dbReference type="GO" id="GO:0005886">
    <property type="term" value="C:plasma membrane"/>
    <property type="evidence" value="ECO:0007669"/>
    <property type="project" value="TreeGrafter"/>
</dbReference>
<dbReference type="PANTHER" id="PTHR33507:SF3">
    <property type="entry name" value="INNER MEMBRANE PROTEIN YBBJ"/>
    <property type="match status" value="1"/>
</dbReference>
<accession>A0A420W7R5</accession>
<reference evidence="7 8" key="1">
    <citation type="submission" date="2018-10" db="EMBL/GenBank/DDBJ databases">
        <title>Genomic Encyclopedia of Type Strains, Phase IV (KMG-IV): sequencing the most valuable type-strain genomes for metagenomic binning, comparative biology and taxonomic classification.</title>
        <authorList>
            <person name="Goeker M."/>
        </authorList>
    </citation>
    <scope>NUCLEOTIDE SEQUENCE [LARGE SCALE GENOMIC DNA]</scope>
    <source>
        <strain evidence="7 8">DSM 15521</strain>
    </source>
</reference>
<keyword evidence="4 5" id="KW-0472">Membrane</keyword>
<gene>
    <name evidence="7" type="ORF">C7457_0213</name>
</gene>
<organism evidence="7 8">
    <name type="scientific">Thermovibrio guaymasensis</name>
    <dbReference type="NCBI Taxonomy" id="240167"/>
    <lineage>
        <taxon>Bacteria</taxon>
        <taxon>Pseudomonadati</taxon>
        <taxon>Aquificota</taxon>
        <taxon>Aquificia</taxon>
        <taxon>Desulfurobacteriales</taxon>
        <taxon>Desulfurobacteriaceae</taxon>
        <taxon>Thermovibrio</taxon>
    </lineage>
</organism>
<dbReference type="PANTHER" id="PTHR33507">
    <property type="entry name" value="INNER MEMBRANE PROTEIN YBBJ"/>
    <property type="match status" value="1"/>
</dbReference>
<feature type="domain" description="NfeD-like C-terminal" evidence="6">
    <location>
        <begin position="109"/>
        <end position="141"/>
    </location>
</feature>
<protein>
    <submittedName>
        <fullName evidence="7">Membrane protein implicated in regulation of membrane protease activity</fullName>
    </submittedName>
</protein>
<keyword evidence="2 5" id="KW-0812">Transmembrane</keyword>
<dbReference type="RefSeq" id="WP_121169584.1">
    <property type="nucleotide sequence ID" value="NZ_RBIE01000001.1"/>
</dbReference>
<evidence type="ECO:0000256" key="5">
    <source>
        <dbReference type="SAM" id="Phobius"/>
    </source>
</evidence>
<dbReference type="InterPro" id="IPR012340">
    <property type="entry name" value="NA-bd_OB-fold"/>
</dbReference>
<dbReference type="OrthoDB" id="9806253at2"/>
<feature type="transmembrane region" description="Helical" evidence="5">
    <location>
        <begin position="7"/>
        <end position="29"/>
    </location>
</feature>
<dbReference type="GO" id="GO:0006508">
    <property type="term" value="P:proteolysis"/>
    <property type="evidence" value="ECO:0007669"/>
    <property type="project" value="UniProtKB-KW"/>
</dbReference>
<dbReference type="Pfam" id="PF01957">
    <property type="entry name" value="NfeD"/>
    <property type="match status" value="1"/>
</dbReference>